<evidence type="ECO:0000256" key="3">
    <source>
        <dbReference type="HAMAP-Rule" id="MF_01384"/>
    </source>
</evidence>
<evidence type="ECO:0000256" key="1">
    <source>
        <dbReference type="ARBA" id="ARBA00007177"/>
    </source>
</evidence>
<dbReference type="Pfam" id="PF01774">
    <property type="entry name" value="UreD"/>
    <property type="match status" value="1"/>
</dbReference>
<gene>
    <name evidence="3" type="primary">ureD</name>
    <name evidence="4" type="ORF">CJ204_03240</name>
</gene>
<dbReference type="GO" id="GO:0005737">
    <property type="term" value="C:cytoplasm"/>
    <property type="evidence" value="ECO:0007669"/>
    <property type="project" value="UniProtKB-SubCell"/>
</dbReference>
<comment type="caution">
    <text evidence="4">The sequence shown here is derived from an EMBL/GenBank/DDBJ whole genome shotgun (WGS) entry which is preliminary data.</text>
</comment>
<reference evidence="4 5" key="1">
    <citation type="submission" date="2017-09" db="EMBL/GenBank/DDBJ databases">
        <title>Bacterial strain isolated from the female urinary microbiota.</title>
        <authorList>
            <person name="Thomas-White K."/>
            <person name="Kumar N."/>
            <person name="Forster S."/>
            <person name="Putonti C."/>
            <person name="Lawley T."/>
            <person name="Wolfe A.J."/>
        </authorList>
    </citation>
    <scope>NUCLEOTIDE SEQUENCE [LARGE SCALE GENOMIC DNA]</scope>
    <source>
        <strain evidence="4 5">UMB0908</strain>
    </source>
</reference>
<name>A0A2N6T0M9_9CORY</name>
<protein>
    <recommendedName>
        <fullName evidence="3">Urease accessory protein UreD</fullName>
    </recommendedName>
</protein>
<dbReference type="GO" id="GO:0016151">
    <property type="term" value="F:nickel cation binding"/>
    <property type="evidence" value="ECO:0007669"/>
    <property type="project" value="UniProtKB-UniRule"/>
</dbReference>
<dbReference type="RefSeq" id="WP_102212198.1">
    <property type="nucleotide sequence ID" value="NZ_PNHF01000005.1"/>
</dbReference>
<comment type="function">
    <text evidence="3">Required for maturation of urease via the functional incorporation of the urease nickel metallocenter.</text>
</comment>
<keyword evidence="3" id="KW-0996">Nickel insertion</keyword>
<evidence type="ECO:0000256" key="2">
    <source>
        <dbReference type="ARBA" id="ARBA00023186"/>
    </source>
</evidence>
<comment type="similarity">
    <text evidence="1 3">Belongs to the UreD family.</text>
</comment>
<dbReference type="EMBL" id="PNHF01000005">
    <property type="protein sequence ID" value="PMC62876.1"/>
    <property type="molecule type" value="Genomic_DNA"/>
</dbReference>
<comment type="subunit">
    <text evidence="3">UreD, UreF and UreG form a complex that acts as a GTP-hydrolysis-dependent molecular chaperone, activating the urease apoprotein by helping to assemble the nickel containing metallocenter of UreC. The UreE protein probably delivers the nickel.</text>
</comment>
<accession>A0A2N6T0M9</accession>
<dbReference type="PANTHER" id="PTHR33643">
    <property type="entry name" value="UREASE ACCESSORY PROTEIN D"/>
    <property type="match status" value="1"/>
</dbReference>
<comment type="subcellular location">
    <subcellularLocation>
        <location evidence="3">Cytoplasm</location>
    </subcellularLocation>
</comment>
<dbReference type="Proteomes" id="UP000235363">
    <property type="component" value="Unassembled WGS sequence"/>
</dbReference>
<keyword evidence="2 3" id="KW-0143">Chaperone</keyword>
<evidence type="ECO:0000313" key="5">
    <source>
        <dbReference type="Proteomes" id="UP000235363"/>
    </source>
</evidence>
<dbReference type="PANTHER" id="PTHR33643:SF1">
    <property type="entry name" value="UREASE ACCESSORY PROTEIN D"/>
    <property type="match status" value="1"/>
</dbReference>
<dbReference type="HAMAP" id="MF_01384">
    <property type="entry name" value="UreD"/>
    <property type="match status" value="1"/>
</dbReference>
<dbReference type="InterPro" id="IPR002669">
    <property type="entry name" value="UreD"/>
</dbReference>
<dbReference type="AlphaFoldDB" id="A0A2N6T0M9"/>
<evidence type="ECO:0000313" key="4">
    <source>
        <dbReference type="EMBL" id="PMC62876.1"/>
    </source>
</evidence>
<organism evidence="4 5">
    <name type="scientific">Corynebacterium xerosis</name>
    <dbReference type="NCBI Taxonomy" id="1725"/>
    <lineage>
        <taxon>Bacteria</taxon>
        <taxon>Bacillati</taxon>
        <taxon>Actinomycetota</taxon>
        <taxon>Actinomycetes</taxon>
        <taxon>Mycobacteriales</taxon>
        <taxon>Corynebacteriaceae</taxon>
        <taxon>Corynebacterium</taxon>
    </lineage>
</organism>
<proteinExistence type="inferred from homology"/>
<sequence>MTGKLVGEMTVSRATGTAALPVGAPGKDGLLVLEFAPKAGAATSGIAAGAGAAAGAATGALASRPTEWTRRRHRTPLRVTRPLHPDPALPGLPVVYSMCTGGGLVQGDRTRTEITVRSGGHALVTSQAATKIHSMTDGFAANDVALTVEPGATLEYLPDPTICFPSSTLHQTLAADVAEGASLITADITVMGRLSDGEPLTHDLARLTTRITRGGRPALIDRTVLGGPDAFDAVMTGGAPVLGTFIVVTPDAATARDLAAAMRAGTGEPNVGERETGTNEAGGCGAGVTVLHRDAGVVARMLGHDAEAIQREFHRLWGIARRALLGVDAFDLRKR</sequence>
<keyword evidence="3" id="KW-0963">Cytoplasm</keyword>